<dbReference type="RefSeq" id="WP_006302230.1">
    <property type="nucleotide sequence ID" value="NZ_ACGK02000001.1"/>
</dbReference>
<comment type="caution">
    <text evidence="1">The sequence shown here is derived from an EMBL/GenBank/DDBJ whole genome shotgun (WGS) entry which is preliminary data.</text>
</comment>
<dbReference type="AlphaFoldDB" id="F1T5P0"/>
<organism evidence="1 2">
    <name type="scientific">Fannyhessea vaginae DSM 15829</name>
    <dbReference type="NCBI Taxonomy" id="525256"/>
    <lineage>
        <taxon>Bacteria</taxon>
        <taxon>Bacillati</taxon>
        <taxon>Actinomycetota</taxon>
        <taxon>Coriobacteriia</taxon>
        <taxon>Coriobacteriales</taxon>
        <taxon>Atopobiaceae</taxon>
        <taxon>Fannyhessea</taxon>
    </lineage>
</organism>
<proteinExistence type="predicted"/>
<accession>F1T5P0</accession>
<name>F1T5P0_9ACTN</name>
<gene>
    <name evidence="1" type="ORF">HMPREF0091_10121</name>
</gene>
<protein>
    <submittedName>
        <fullName evidence="1">Uncharacterized protein</fullName>
    </submittedName>
</protein>
<dbReference type="EMBL" id="ACGK02000001">
    <property type="protein sequence ID" value="EGF23174.1"/>
    <property type="molecule type" value="Genomic_DNA"/>
</dbReference>
<sequence>MITRGILYKNCQNGRNVRAYLQKQSDVYEIVEYIDEYDTLNQHKKSTPAVKQKLTKVLKFPQSAQSRIYLALQKIWAQHLKEQPQHSNFFTLELLSSYNAHSDLSMLLETIFAFKVLTIKSFGAFLNNINVVCSYAEIDSNIITYIPSHA</sequence>
<dbReference type="GeneID" id="93210871"/>
<evidence type="ECO:0000313" key="1">
    <source>
        <dbReference type="EMBL" id="EGF23174.1"/>
    </source>
</evidence>
<keyword evidence="2" id="KW-1185">Reference proteome</keyword>
<dbReference type="Proteomes" id="UP000005947">
    <property type="component" value="Unassembled WGS sequence"/>
</dbReference>
<reference evidence="1 2" key="1">
    <citation type="submission" date="2011-02" db="EMBL/GenBank/DDBJ databases">
        <authorList>
            <person name="Muzny D."/>
            <person name="Qin X."/>
            <person name="Buhay C."/>
            <person name="Dugan-Rocha S."/>
            <person name="Ding Y."/>
            <person name="Chen G."/>
            <person name="Hawes A."/>
            <person name="Holder M."/>
            <person name="Jhangiani S."/>
            <person name="Johnson A."/>
            <person name="Khan Z."/>
            <person name="Li Z."/>
            <person name="Liu W."/>
            <person name="Liu X."/>
            <person name="Perez L."/>
            <person name="Shen H."/>
            <person name="Wang Q."/>
            <person name="Watt J."/>
            <person name="Xi L."/>
            <person name="Xin Y."/>
            <person name="Zhou J."/>
            <person name="Deng J."/>
            <person name="Jiang H."/>
            <person name="Liu Y."/>
            <person name="Qu J."/>
            <person name="Song X.-Z."/>
            <person name="Zhang L."/>
            <person name="Villasana D."/>
            <person name="Johnson A."/>
            <person name="Liu J."/>
            <person name="Liyanage D."/>
            <person name="Lorensuhewa L."/>
            <person name="Robinson T."/>
            <person name="Song A."/>
            <person name="Song B.-B."/>
            <person name="Dinh H."/>
            <person name="Thornton R."/>
            <person name="Coyle M."/>
            <person name="Francisco L."/>
            <person name="Jackson L."/>
            <person name="Javaid M."/>
            <person name="Korchina V."/>
            <person name="Kovar C."/>
            <person name="Mata R."/>
            <person name="Mathew T."/>
            <person name="Ngo R."/>
            <person name="Nguyen L."/>
            <person name="Nguyen N."/>
            <person name="Okwuonu G."/>
            <person name="Ongeri F."/>
            <person name="Pham C."/>
            <person name="Simmons D."/>
            <person name="Wilczek-Boney K."/>
            <person name="Hale W."/>
            <person name="Jakkamsetti A."/>
            <person name="Pham P."/>
            <person name="Ruth R."/>
            <person name="San Lucas F."/>
            <person name="Warren J."/>
            <person name="Zhang J."/>
            <person name="Zhao Z."/>
            <person name="Zhou C."/>
            <person name="Zhu D."/>
            <person name="Lee S."/>
            <person name="Bess C."/>
            <person name="Blankenburg K."/>
            <person name="Forbes L."/>
            <person name="Fu Q."/>
            <person name="Gubbala S."/>
            <person name="Hirani K."/>
            <person name="Jayaseelan J.C."/>
            <person name="Lara F."/>
            <person name="Munidasa M."/>
            <person name="Palculict T."/>
            <person name="Patil S."/>
            <person name="Pu L.-L."/>
            <person name="Saada N."/>
            <person name="Tang L."/>
            <person name="Weissenberger G."/>
            <person name="Zhu Y."/>
            <person name="Hemphill L."/>
            <person name="Shang Y."/>
            <person name="Youmans B."/>
            <person name="Ayvaz T."/>
            <person name="Ross M."/>
            <person name="Santibanez J."/>
            <person name="Aqrawi P."/>
            <person name="Gross S."/>
            <person name="Joshi V."/>
            <person name="Fowler G."/>
            <person name="Nazareth L."/>
            <person name="Reid J."/>
            <person name="Worley K."/>
            <person name="Petrosino J."/>
            <person name="Highlander S."/>
            <person name="Gibbs R."/>
        </authorList>
    </citation>
    <scope>NUCLEOTIDE SEQUENCE [LARGE SCALE GENOMIC DNA]</scope>
    <source>
        <strain evidence="1 2">DSM 15829</strain>
    </source>
</reference>
<evidence type="ECO:0000313" key="2">
    <source>
        <dbReference type="Proteomes" id="UP000005947"/>
    </source>
</evidence>